<feature type="chain" id="PRO_5029003293" evidence="3">
    <location>
        <begin position="27"/>
        <end position="170"/>
    </location>
</feature>
<dbReference type="WBParaSite" id="Pan_g5730.t1">
    <property type="protein sequence ID" value="Pan_g5730.t1"/>
    <property type="gene ID" value="Pan_g5730"/>
</dbReference>
<evidence type="ECO:0000313" key="4">
    <source>
        <dbReference type="Proteomes" id="UP000492821"/>
    </source>
</evidence>
<keyword evidence="4" id="KW-1185">Reference proteome</keyword>
<organism evidence="4 5">
    <name type="scientific">Panagrellus redivivus</name>
    <name type="common">Microworm</name>
    <dbReference type="NCBI Taxonomy" id="6233"/>
    <lineage>
        <taxon>Eukaryota</taxon>
        <taxon>Metazoa</taxon>
        <taxon>Ecdysozoa</taxon>
        <taxon>Nematoda</taxon>
        <taxon>Chromadorea</taxon>
        <taxon>Rhabditida</taxon>
        <taxon>Tylenchina</taxon>
        <taxon>Panagrolaimomorpha</taxon>
        <taxon>Panagrolaimoidea</taxon>
        <taxon>Panagrolaimidae</taxon>
        <taxon>Panagrellus</taxon>
    </lineage>
</organism>
<keyword evidence="3" id="KW-0732">Signal</keyword>
<name>A0A7E4W122_PANRE</name>
<accession>A0A7E4W122</accession>
<evidence type="ECO:0000256" key="2">
    <source>
        <dbReference type="SAM" id="Phobius"/>
    </source>
</evidence>
<dbReference type="AlphaFoldDB" id="A0A7E4W122"/>
<evidence type="ECO:0000256" key="3">
    <source>
        <dbReference type="SAM" id="SignalP"/>
    </source>
</evidence>
<evidence type="ECO:0000313" key="5">
    <source>
        <dbReference type="WBParaSite" id="Pan_g5730.t1"/>
    </source>
</evidence>
<evidence type="ECO:0000256" key="1">
    <source>
        <dbReference type="SAM" id="MobiDB-lite"/>
    </source>
</evidence>
<feature type="region of interest" description="Disordered" evidence="1">
    <location>
        <begin position="23"/>
        <end position="59"/>
    </location>
</feature>
<protein>
    <submittedName>
        <fullName evidence="5">Uncharacterized protein</fullName>
    </submittedName>
</protein>
<sequence length="170" mass="18232">MPSESGWSAFTASLLTAAASLPSSSAVSWNSGAGDDGSDDAMPFRRRYGDGPGGGRSSASVSAAAGGYYFGQQPLVHTFETQSSCRRRCVAKCIMQNVEDLMMPRWICDSEQSTSEIANPASSESSYNPWLIFDSQFVLLLVPLALVLFIILIIVLIRRSSSSSSMDDLV</sequence>
<keyword evidence="2" id="KW-0812">Transmembrane</keyword>
<proteinExistence type="predicted"/>
<keyword evidence="2" id="KW-1133">Transmembrane helix</keyword>
<keyword evidence="2" id="KW-0472">Membrane</keyword>
<reference evidence="5" key="2">
    <citation type="submission" date="2020-10" db="UniProtKB">
        <authorList>
            <consortium name="WormBaseParasite"/>
        </authorList>
    </citation>
    <scope>IDENTIFICATION</scope>
</reference>
<feature type="signal peptide" evidence="3">
    <location>
        <begin position="1"/>
        <end position="26"/>
    </location>
</feature>
<feature type="transmembrane region" description="Helical" evidence="2">
    <location>
        <begin position="137"/>
        <end position="157"/>
    </location>
</feature>
<dbReference type="Proteomes" id="UP000492821">
    <property type="component" value="Unassembled WGS sequence"/>
</dbReference>
<reference evidence="4" key="1">
    <citation type="journal article" date="2013" name="Genetics">
        <title>The draft genome and transcriptome of Panagrellus redivivus are shaped by the harsh demands of a free-living lifestyle.</title>
        <authorList>
            <person name="Srinivasan J."/>
            <person name="Dillman A.R."/>
            <person name="Macchietto M.G."/>
            <person name="Heikkinen L."/>
            <person name="Lakso M."/>
            <person name="Fracchia K.M."/>
            <person name="Antoshechkin I."/>
            <person name="Mortazavi A."/>
            <person name="Wong G."/>
            <person name="Sternberg P.W."/>
        </authorList>
    </citation>
    <scope>NUCLEOTIDE SEQUENCE [LARGE SCALE GENOMIC DNA]</scope>
    <source>
        <strain evidence="4">MT8872</strain>
    </source>
</reference>